<dbReference type="AlphaFoldDB" id="A0A2R6WWS8"/>
<dbReference type="Proteomes" id="UP000244005">
    <property type="component" value="Unassembled WGS sequence"/>
</dbReference>
<protein>
    <submittedName>
        <fullName evidence="1">Uncharacterized protein</fullName>
    </submittedName>
</protein>
<dbReference type="Gramene" id="Mp6g01350.1">
    <property type="protein sequence ID" value="Mp6g01350.1.cds1"/>
    <property type="gene ID" value="Mp6g01350"/>
</dbReference>
<gene>
    <name evidence="1" type="ORF">MARPO_0052s0069</name>
</gene>
<sequence>MNGVWRRMCGKSTRAGEKLRWGCLRCIPDQKLILEDHCTVPDCNIFDHALAFTVSRPQ</sequence>
<dbReference type="EMBL" id="KZ772724">
    <property type="protein sequence ID" value="PTQ38285.1"/>
    <property type="molecule type" value="Genomic_DNA"/>
</dbReference>
<reference evidence="2" key="1">
    <citation type="journal article" date="2017" name="Cell">
        <title>Insights into land plant evolution garnered from the Marchantia polymorpha genome.</title>
        <authorList>
            <person name="Bowman J.L."/>
            <person name="Kohchi T."/>
            <person name="Yamato K.T."/>
            <person name="Jenkins J."/>
            <person name="Shu S."/>
            <person name="Ishizaki K."/>
            <person name="Yamaoka S."/>
            <person name="Nishihama R."/>
            <person name="Nakamura Y."/>
            <person name="Berger F."/>
            <person name="Adam C."/>
            <person name="Aki S.S."/>
            <person name="Althoff F."/>
            <person name="Araki T."/>
            <person name="Arteaga-Vazquez M.A."/>
            <person name="Balasubrmanian S."/>
            <person name="Barry K."/>
            <person name="Bauer D."/>
            <person name="Boehm C.R."/>
            <person name="Briginshaw L."/>
            <person name="Caballero-Perez J."/>
            <person name="Catarino B."/>
            <person name="Chen F."/>
            <person name="Chiyoda S."/>
            <person name="Chovatia M."/>
            <person name="Davies K.M."/>
            <person name="Delmans M."/>
            <person name="Demura T."/>
            <person name="Dierschke T."/>
            <person name="Dolan L."/>
            <person name="Dorantes-Acosta A.E."/>
            <person name="Eklund D.M."/>
            <person name="Florent S.N."/>
            <person name="Flores-Sandoval E."/>
            <person name="Fujiyama A."/>
            <person name="Fukuzawa H."/>
            <person name="Galik B."/>
            <person name="Grimanelli D."/>
            <person name="Grimwood J."/>
            <person name="Grossniklaus U."/>
            <person name="Hamada T."/>
            <person name="Haseloff J."/>
            <person name="Hetherington A.J."/>
            <person name="Higo A."/>
            <person name="Hirakawa Y."/>
            <person name="Hundley H.N."/>
            <person name="Ikeda Y."/>
            <person name="Inoue K."/>
            <person name="Inoue S.I."/>
            <person name="Ishida S."/>
            <person name="Jia Q."/>
            <person name="Kakita M."/>
            <person name="Kanazawa T."/>
            <person name="Kawai Y."/>
            <person name="Kawashima T."/>
            <person name="Kennedy M."/>
            <person name="Kinose K."/>
            <person name="Kinoshita T."/>
            <person name="Kohara Y."/>
            <person name="Koide E."/>
            <person name="Komatsu K."/>
            <person name="Kopischke S."/>
            <person name="Kubo M."/>
            <person name="Kyozuka J."/>
            <person name="Lagercrantz U."/>
            <person name="Lin S.S."/>
            <person name="Lindquist E."/>
            <person name="Lipzen A.M."/>
            <person name="Lu C.W."/>
            <person name="De Luna E."/>
            <person name="Martienssen R.A."/>
            <person name="Minamino N."/>
            <person name="Mizutani M."/>
            <person name="Mizutani M."/>
            <person name="Mochizuki N."/>
            <person name="Monte I."/>
            <person name="Mosher R."/>
            <person name="Nagasaki H."/>
            <person name="Nakagami H."/>
            <person name="Naramoto S."/>
            <person name="Nishitani K."/>
            <person name="Ohtani M."/>
            <person name="Okamoto T."/>
            <person name="Okumura M."/>
            <person name="Phillips J."/>
            <person name="Pollak B."/>
            <person name="Reinders A."/>
            <person name="Rovekamp M."/>
            <person name="Sano R."/>
            <person name="Sawa S."/>
            <person name="Schmid M.W."/>
            <person name="Shirakawa M."/>
            <person name="Solano R."/>
            <person name="Spunde A."/>
            <person name="Suetsugu N."/>
            <person name="Sugano S."/>
            <person name="Sugiyama A."/>
            <person name="Sun R."/>
            <person name="Suzuki Y."/>
            <person name="Takenaka M."/>
            <person name="Takezawa D."/>
            <person name="Tomogane H."/>
            <person name="Tsuzuki M."/>
            <person name="Ueda T."/>
            <person name="Umeda M."/>
            <person name="Ward J.M."/>
            <person name="Watanabe Y."/>
            <person name="Yazaki K."/>
            <person name="Yokoyama R."/>
            <person name="Yoshitake Y."/>
            <person name="Yotsui I."/>
            <person name="Zachgo S."/>
            <person name="Schmutz J."/>
        </authorList>
    </citation>
    <scope>NUCLEOTIDE SEQUENCE [LARGE SCALE GENOMIC DNA]</scope>
    <source>
        <strain evidence="2">Tak-1</strain>
    </source>
</reference>
<organism evidence="1 2">
    <name type="scientific">Marchantia polymorpha</name>
    <name type="common">Common liverwort</name>
    <name type="synonym">Marchantia aquatica</name>
    <dbReference type="NCBI Taxonomy" id="3197"/>
    <lineage>
        <taxon>Eukaryota</taxon>
        <taxon>Viridiplantae</taxon>
        <taxon>Streptophyta</taxon>
        <taxon>Embryophyta</taxon>
        <taxon>Marchantiophyta</taxon>
        <taxon>Marchantiopsida</taxon>
        <taxon>Marchantiidae</taxon>
        <taxon>Marchantiales</taxon>
        <taxon>Marchantiaceae</taxon>
        <taxon>Marchantia</taxon>
    </lineage>
</organism>
<accession>A0A2R6WWS8</accession>
<keyword evidence="2" id="KW-1185">Reference proteome</keyword>
<evidence type="ECO:0000313" key="2">
    <source>
        <dbReference type="Proteomes" id="UP000244005"/>
    </source>
</evidence>
<name>A0A2R6WWS8_MARPO</name>
<proteinExistence type="predicted"/>
<evidence type="ECO:0000313" key="1">
    <source>
        <dbReference type="EMBL" id="PTQ38285.1"/>
    </source>
</evidence>